<keyword evidence="3 4" id="KW-0998">Cell outer membrane</keyword>
<dbReference type="Gene3D" id="2.170.130.10">
    <property type="entry name" value="TonB-dependent receptor, plug domain"/>
    <property type="match status" value="1"/>
</dbReference>
<keyword evidence="4" id="KW-0812">Transmembrane</keyword>
<dbReference type="InterPro" id="IPR037066">
    <property type="entry name" value="Plug_dom_sf"/>
</dbReference>
<evidence type="ECO:0000256" key="3">
    <source>
        <dbReference type="ARBA" id="ARBA00023237"/>
    </source>
</evidence>
<keyword evidence="2 4" id="KW-0472">Membrane</keyword>
<organism evidence="7">
    <name type="scientific">Bacteroides caccae</name>
    <dbReference type="NCBI Taxonomy" id="47678"/>
    <lineage>
        <taxon>Bacteria</taxon>
        <taxon>Pseudomonadati</taxon>
        <taxon>Bacteroidota</taxon>
        <taxon>Bacteroidia</taxon>
        <taxon>Bacteroidales</taxon>
        <taxon>Bacteroidaceae</taxon>
        <taxon>Bacteroides</taxon>
    </lineage>
</organism>
<feature type="domain" description="Secretin/TonB short N-terminal" evidence="5">
    <location>
        <begin position="66"/>
        <end position="115"/>
    </location>
</feature>
<dbReference type="FunFam" id="2.170.130.10:FF:000003">
    <property type="entry name" value="SusC/RagA family TonB-linked outer membrane protein"/>
    <property type="match status" value="1"/>
</dbReference>
<gene>
    <name evidence="7" type="ORF">BCLFYP20_01516</name>
</gene>
<dbReference type="InterPro" id="IPR039426">
    <property type="entry name" value="TonB-dep_rcpt-like"/>
</dbReference>
<evidence type="ECO:0000256" key="4">
    <source>
        <dbReference type="PROSITE-ProRule" id="PRU01360"/>
    </source>
</evidence>
<evidence type="ECO:0000259" key="5">
    <source>
        <dbReference type="Pfam" id="PF07660"/>
    </source>
</evidence>
<dbReference type="EMBL" id="CACRTB010000007">
    <property type="protein sequence ID" value="VYS90557.1"/>
    <property type="molecule type" value="Genomic_DNA"/>
</dbReference>
<dbReference type="PROSITE" id="PS52016">
    <property type="entry name" value="TONB_DEPENDENT_REC_3"/>
    <property type="match status" value="1"/>
</dbReference>
<dbReference type="Pfam" id="PF07660">
    <property type="entry name" value="STN"/>
    <property type="match status" value="1"/>
</dbReference>
<dbReference type="Pfam" id="PF07715">
    <property type="entry name" value="Plug"/>
    <property type="match status" value="1"/>
</dbReference>
<evidence type="ECO:0000259" key="6">
    <source>
        <dbReference type="Pfam" id="PF07715"/>
    </source>
</evidence>
<evidence type="ECO:0000313" key="7">
    <source>
        <dbReference type="EMBL" id="VYS90557.1"/>
    </source>
</evidence>
<dbReference type="Pfam" id="PF13715">
    <property type="entry name" value="CarbopepD_reg_2"/>
    <property type="match status" value="1"/>
</dbReference>
<keyword evidence="4" id="KW-1134">Transmembrane beta strand</keyword>
<dbReference type="Gene3D" id="2.60.40.1120">
    <property type="entry name" value="Carboxypeptidase-like, regulatory domain"/>
    <property type="match status" value="1"/>
</dbReference>
<comment type="similarity">
    <text evidence="4">Belongs to the TonB-dependent receptor family.</text>
</comment>
<feature type="domain" description="TonB-dependent receptor plug" evidence="6">
    <location>
        <begin position="221"/>
        <end position="329"/>
    </location>
</feature>
<dbReference type="InterPro" id="IPR008969">
    <property type="entry name" value="CarboxyPept-like_regulatory"/>
</dbReference>
<proteinExistence type="inferred from homology"/>
<dbReference type="NCBIfam" id="TIGR04056">
    <property type="entry name" value="OMP_RagA_SusC"/>
    <property type="match status" value="1"/>
</dbReference>
<evidence type="ECO:0000256" key="2">
    <source>
        <dbReference type="ARBA" id="ARBA00023136"/>
    </source>
</evidence>
<name>A0A6N2SAX1_9BACE</name>
<protein>
    <submittedName>
        <fullName evidence="7">TonB dependent receptor</fullName>
    </submittedName>
</protein>
<dbReference type="RefSeq" id="WP_421727516.1">
    <property type="nucleotide sequence ID" value="NZ_CACRTB010000007.1"/>
</dbReference>
<dbReference type="InterPro" id="IPR023996">
    <property type="entry name" value="TonB-dep_OMP_SusC/RagA"/>
</dbReference>
<reference evidence="7" key="1">
    <citation type="submission" date="2019-11" db="EMBL/GenBank/DDBJ databases">
        <authorList>
            <person name="Feng L."/>
        </authorList>
    </citation>
    <scope>NUCLEOTIDE SEQUENCE</scope>
    <source>
        <strain evidence="7">BcaccaeLFYP20</strain>
    </source>
</reference>
<dbReference type="FunFam" id="2.60.40.1120:FF:000003">
    <property type="entry name" value="Outer membrane protein Omp121"/>
    <property type="match status" value="1"/>
</dbReference>
<dbReference type="SUPFAM" id="SSF49464">
    <property type="entry name" value="Carboxypeptidase regulatory domain-like"/>
    <property type="match status" value="1"/>
</dbReference>
<comment type="subcellular location">
    <subcellularLocation>
        <location evidence="4">Cell outer membrane</location>
        <topology evidence="4">Multi-pass membrane protein</topology>
    </subcellularLocation>
</comment>
<sequence length="1134" mass="127335">MINFMAKEDSVARKNGKYLLLFVFCFLVAALQAKSPVYGQAKTFTVSLKNVTLKEVISYVEKNSQYVFFFKPEVINQSTQISVSLKNATVKQLLDKVSEQANIVYEMKERQIVLKEKKVSEQSVSQKKRLLQGLVKDEQGNPIIGASIQLKNTGTGVITDLDGLFQIQVTDKNSVIVISYIGYVTQEISVGDRSSITVQLKEDTKSLEEVVVTAFGATQKKETMVGSIQQVRPAELKVPSSSLSTSFAGRMAGVIAIQRSGQPGADGADFWIRGKSTFGDATGVLIVLDGVEISSSDLNALDPEVIESFSILKDATATAMYGTRGANGVMIVTTKSGQDLLKPIINFRLETSMSQLTSVPEMVGGVDYMKLYNEALTTRGITTGLYDDTKIRATEQGLNPLVYPNVDWYNAMFNKNAFAQRFNFNIRGGKKAVTYFMSASVKHDAGNLKSLSKDYFSYNNNINVMRYDFVNNLSIKATNTTKISLGLNVSLRDWKGPSAGVDGIFSMSREASPVDFPIVYPARNDKEIYTLWGGMSGGIYNNGYRNPVAEYVVGYKKQFASTVNANIRLDQDLKMVTKGLKLHVLASFKNWSKTETTRKAGYNQFEIDQYNEATGEYTLSRVGNEQKTALNTEGAATGDRRIFIQAYLDYKRKFGVHDVNAMLLYNQDQLDNNKPDNLLSSLPRRKQGIAARLSYAYDDRYLAEVNFGYNGSENFAKNNRFGFFPSIALGYNISQEKFWEPISNVISHFKLRGSYGLVGNDGINERYAYLEDIVLSSDKWKYTTGVNQNVNLQGPVWNRYYNPNLTWEVGKKLNVGFDMQLFHQVNLNFDVFKEIRSKIYMQKVNTLPDFIGTGETKIYENSGKMKNVGFDIALDYNKQITKDFFLSFKGTLTYAHNTILERDEPPFQLYPNLSSVGYSRGQHLVYVADGLFRDQADVDSHAEQTLGYIPQPGDIKYVDQPDANGNCDGIINTNDRVYMGYPEDPEIVYGFGPSMKYKNWDFSFFFQGAARTSILMSGFHPFGKNATRGVMKFIADDYWSESNPNPNAAYPRLTRDTNANNTVNSSYWLRNGAFLKLKNAEIGYTFKMFRAYLNGSNLLTFSPFKHWDPEMGGGSGMKYPTQRVFNIGIQFTFK</sequence>
<keyword evidence="7" id="KW-0675">Receptor</keyword>
<dbReference type="NCBIfam" id="TIGR04057">
    <property type="entry name" value="SusC_RagA_signa"/>
    <property type="match status" value="1"/>
</dbReference>
<dbReference type="InterPro" id="IPR012910">
    <property type="entry name" value="Plug_dom"/>
</dbReference>
<accession>A0A6N2SAX1</accession>
<dbReference type="SUPFAM" id="SSF56935">
    <property type="entry name" value="Porins"/>
    <property type="match status" value="1"/>
</dbReference>
<dbReference type="AlphaFoldDB" id="A0A6N2SAX1"/>
<dbReference type="InterPro" id="IPR011662">
    <property type="entry name" value="Secretin/TonB_short_N"/>
</dbReference>
<keyword evidence="1 4" id="KW-0813">Transport</keyword>
<evidence type="ECO:0000256" key="1">
    <source>
        <dbReference type="ARBA" id="ARBA00022448"/>
    </source>
</evidence>
<dbReference type="InterPro" id="IPR023997">
    <property type="entry name" value="TonB-dep_OMP_SusC/RagA_CS"/>
</dbReference>
<dbReference type="GO" id="GO:0009279">
    <property type="term" value="C:cell outer membrane"/>
    <property type="evidence" value="ECO:0007669"/>
    <property type="project" value="UniProtKB-SubCell"/>
</dbReference>